<dbReference type="AlphaFoldDB" id="A0A931NGF6"/>
<evidence type="ECO:0000256" key="1">
    <source>
        <dbReference type="SAM" id="Phobius"/>
    </source>
</evidence>
<dbReference type="EMBL" id="JAEDAK010000005">
    <property type="protein sequence ID" value="MBH9577096.1"/>
    <property type="molecule type" value="Genomic_DNA"/>
</dbReference>
<feature type="transmembrane region" description="Helical" evidence="1">
    <location>
        <begin position="347"/>
        <end position="364"/>
    </location>
</feature>
<evidence type="ECO:0000313" key="3">
    <source>
        <dbReference type="Proteomes" id="UP000613266"/>
    </source>
</evidence>
<feature type="transmembrane region" description="Helical" evidence="1">
    <location>
        <begin position="111"/>
        <end position="129"/>
    </location>
</feature>
<feature type="transmembrane region" description="Helical" evidence="1">
    <location>
        <begin position="85"/>
        <end position="105"/>
    </location>
</feature>
<feature type="transmembrane region" description="Helical" evidence="1">
    <location>
        <begin position="58"/>
        <end position="78"/>
    </location>
</feature>
<keyword evidence="3" id="KW-1185">Reference proteome</keyword>
<keyword evidence="1" id="KW-0472">Membrane</keyword>
<keyword evidence="1" id="KW-1133">Transmembrane helix</keyword>
<dbReference type="RefSeq" id="WP_198110870.1">
    <property type="nucleotide sequence ID" value="NZ_JAEDAK010000005.1"/>
</dbReference>
<reference evidence="2" key="1">
    <citation type="submission" date="2020-12" db="EMBL/GenBank/DDBJ databases">
        <title>The genome sequence of Inhella sp. 1Y17.</title>
        <authorList>
            <person name="Liu Y."/>
        </authorList>
    </citation>
    <scope>NUCLEOTIDE SEQUENCE</scope>
    <source>
        <strain evidence="2">1Y17</strain>
    </source>
</reference>
<gene>
    <name evidence="2" type="ORF">I7X39_09270</name>
</gene>
<evidence type="ECO:0008006" key="4">
    <source>
        <dbReference type="Google" id="ProtNLM"/>
    </source>
</evidence>
<name>A0A931NGF6_9BURK</name>
<feature type="transmembrane region" description="Helical" evidence="1">
    <location>
        <begin position="282"/>
        <end position="307"/>
    </location>
</feature>
<feature type="transmembrane region" description="Helical" evidence="1">
    <location>
        <begin position="217"/>
        <end position="234"/>
    </location>
</feature>
<feature type="transmembrane region" description="Helical" evidence="1">
    <location>
        <begin position="193"/>
        <end position="211"/>
    </location>
</feature>
<feature type="transmembrane region" description="Helical" evidence="1">
    <location>
        <begin position="246"/>
        <end position="270"/>
    </location>
</feature>
<organism evidence="2 3">
    <name type="scientific">Inhella proteolytica</name>
    <dbReference type="NCBI Taxonomy" id="2795029"/>
    <lineage>
        <taxon>Bacteria</taxon>
        <taxon>Pseudomonadati</taxon>
        <taxon>Pseudomonadota</taxon>
        <taxon>Betaproteobacteria</taxon>
        <taxon>Burkholderiales</taxon>
        <taxon>Sphaerotilaceae</taxon>
        <taxon>Inhella</taxon>
    </lineage>
</organism>
<keyword evidence="1" id="KW-0812">Transmembrane</keyword>
<dbReference type="Proteomes" id="UP000613266">
    <property type="component" value="Unassembled WGS sequence"/>
</dbReference>
<proteinExistence type="predicted"/>
<evidence type="ECO:0000313" key="2">
    <source>
        <dbReference type="EMBL" id="MBH9577096.1"/>
    </source>
</evidence>
<accession>A0A931NGF6</accession>
<feature type="transmembrane region" description="Helical" evidence="1">
    <location>
        <begin position="31"/>
        <end position="52"/>
    </location>
</feature>
<sequence length="371" mass="38400">MAHELKLPLPATPRPPARAARAGVAWQRLPLLALGLIALVLGLSGGLARLGLGAPVPAAAGAHGPLMLLGFFGVLIALERAVALGALWGYAVPLLAGAGSAALLLGGPAPALFAASAVGMLVLTTWLWARQPEPHAALLVAGAASQLLGSLGWALGFVFGATLPAWLGFLVLTIAAERLELSRLRPRGPAAQAAFWWLASACALGCAAALFEAPWALPLLGASLLGLAVWLLRHDIARHTVRTAGLTRYVAICLLSGYAWLALAGALIARHGLPAGTWVYDAALHALLLGFVFAMVFGHAPLIGPALLRIRLPFHPSQYLPLVLLHASLALRLAGDAAAEQALRQAGAWGSVAAIALFIALLIWRATRRPS</sequence>
<protein>
    <recommendedName>
        <fullName evidence="4">NnrS family protein</fullName>
    </recommendedName>
</protein>
<comment type="caution">
    <text evidence="2">The sequence shown here is derived from an EMBL/GenBank/DDBJ whole genome shotgun (WGS) entry which is preliminary data.</text>
</comment>